<feature type="chain" id="PRO_5019774235" evidence="1">
    <location>
        <begin position="19"/>
        <end position="134"/>
    </location>
</feature>
<dbReference type="EMBL" id="RBIQ01000007">
    <property type="protein sequence ID" value="RKR14750.1"/>
    <property type="molecule type" value="Genomic_DNA"/>
</dbReference>
<feature type="signal peptide" evidence="1">
    <location>
        <begin position="1"/>
        <end position="18"/>
    </location>
</feature>
<evidence type="ECO:0000256" key="1">
    <source>
        <dbReference type="SAM" id="SignalP"/>
    </source>
</evidence>
<name>A0A495ECY1_9FLAO</name>
<dbReference type="Proteomes" id="UP000269412">
    <property type="component" value="Unassembled WGS sequence"/>
</dbReference>
<keyword evidence="4" id="KW-1185">Reference proteome</keyword>
<organism evidence="3 4">
    <name type="scientific">Maribacter vaceletii</name>
    <dbReference type="NCBI Taxonomy" id="1206816"/>
    <lineage>
        <taxon>Bacteria</taxon>
        <taxon>Pseudomonadati</taxon>
        <taxon>Bacteroidota</taxon>
        <taxon>Flavobacteriia</taxon>
        <taxon>Flavobacteriales</taxon>
        <taxon>Flavobacteriaceae</taxon>
        <taxon>Maribacter</taxon>
    </lineage>
</organism>
<evidence type="ECO:0000259" key="2">
    <source>
        <dbReference type="Pfam" id="PF09832"/>
    </source>
</evidence>
<dbReference type="Pfam" id="PF09832">
    <property type="entry name" value="DUF2059"/>
    <property type="match status" value="1"/>
</dbReference>
<dbReference type="OrthoDB" id="1143459at2"/>
<feature type="domain" description="DUF2059" evidence="2">
    <location>
        <begin position="73"/>
        <end position="126"/>
    </location>
</feature>
<sequence length="134" mass="14664">MKKVVLGLILFLAVTVQAQEKSALQTKSEELIKLTGAGKAFEDAIMQIGAGVGADKKEAYKKEAEGTLVEIYDQLGALYAEEFTEEEIDSLISFYHTDLGKKLSVKQLLISQKAMMVGQTWGMKVSGIAQKYAQ</sequence>
<keyword evidence="1" id="KW-0732">Signal</keyword>
<protein>
    <submittedName>
        <fullName evidence="3">Uncharacterized protein DUF2059</fullName>
    </submittedName>
</protein>
<reference evidence="3 4" key="1">
    <citation type="submission" date="2018-10" db="EMBL/GenBank/DDBJ databases">
        <title>Genomic Encyclopedia of Archaeal and Bacterial Type Strains, Phase II (KMG-II): from individual species to whole genera.</title>
        <authorList>
            <person name="Goeker M."/>
        </authorList>
    </citation>
    <scope>NUCLEOTIDE SEQUENCE [LARGE SCALE GENOMIC DNA]</scope>
    <source>
        <strain evidence="3 4">DSM 25230</strain>
    </source>
</reference>
<gene>
    <name evidence="3" type="ORF">CLV91_0829</name>
</gene>
<evidence type="ECO:0000313" key="4">
    <source>
        <dbReference type="Proteomes" id="UP000269412"/>
    </source>
</evidence>
<accession>A0A495ECY1</accession>
<dbReference type="InterPro" id="IPR018637">
    <property type="entry name" value="DUF2059"/>
</dbReference>
<proteinExistence type="predicted"/>
<dbReference type="AlphaFoldDB" id="A0A495ECY1"/>
<evidence type="ECO:0000313" key="3">
    <source>
        <dbReference type="EMBL" id="RKR14750.1"/>
    </source>
</evidence>
<dbReference type="RefSeq" id="WP_121064242.1">
    <property type="nucleotide sequence ID" value="NZ_RBIQ01000007.1"/>
</dbReference>
<comment type="caution">
    <text evidence="3">The sequence shown here is derived from an EMBL/GenBank/DDBJ whole genome shotgun (WGS) entry which is preliminary data.</text>
</comment>